<dbReference type="RefSeq" id="WP_012507059.1">
    <property type="nucleotide sequence ID" value="NC_011060.1"/>
</dbReference>
<dbReference type="SUPFAM" id="SSF56925">
    <property type="entry name" value="OMPA-like"/>
    <property type="match status" value="1"/>
</dbReference>
<dbReference type="AlphaFoldDB" id="B4SBN8"/>
<dbReference type="KEGG" id="pph:Ppha_0226"/>
<name>B4SBN8_PELPB</name>
<dbReference type="Proteomes" id="UP000002724">
    <property type="component" value="Chromosome"/>
</dbReference>
<protein>
    <submittedName>
        <fullName evidence="4">Surface antigen msp4 family protein</fullName>
    </submittedName>
</protein>
<keyword evidence="1 2" id="KW-0732">Signal</keyword>
<evidence type="ECO:0000256" key="1">
    <source>
        <dbReference type="ARBA" id="ARBA00022729"/>
    </source>
</evidence>
<dbReference type="eggNOG" id="COG3637">
    <property type="taxonomic scope" value="Bacteria"/>
</dbReference>
<dbReference type="Pfam" id="PF13505">
    <property type="entry name" value="OMP_b-brl"/>
    <property type="match status" value="1"/>
</dbReference>
<dbReference type="OrthoDB" id="597758at2"/>
<evidence type="ECO:0000313" key="5">
    <source>
        <dbReference type="Proteomes" id="UP000002724"/>
    </source>
</evidence>
<accession>B4SBN8</accession>
<dbReference type="EMBL" id="CP001110">
    <property type="protein sequence ID" value="ACF42563.1"/>
    <property type="molecule type" value="Genomic_DNA"/>
</dbReference>
<keyword evidence="5" id="KW-1185">Reference proteome</keyword>
<dbReference type="InterPro" id="IPR011250">
    <property type="entry name" value="OMP/PagP_B-barrel"/>
</dbReference>
<reference evidence="4 5" key="1">
    <citation type="submission" date="2008-06" db="EMBL/GenBank/DDBJ databases">
        <title>Complete sequence of Pelodictyon phaeoclathratiforme BU-1.</title>
        <authorList>
            <consortium name="US DOE Joint Genome Institute"/>
            <person name="Lucas S."/>
            <person name="Copeland A."/>
            <person name="Lapidus A."/>
            <person name="Glavina del Rio T."/>
            <person name="Dalin E."/>
            <person name="Tice H."/>
            <person name="Bruce D."/>
            <person name="Goodwin L."/>
            <person name="Pitluck S."/>
            <person name="Schmutz J."/>
            <person name="Larimer F."/>
            <person name="Land M."/>
            <person name="Hauser L."/>
            <person name="Kyrpides N."/>
            <person name="Mikhailova N."/>
            <person name="Liu Z."/>
            <person name="Li T."/>
            <person name="Zhao F."/>
            <person name="Overmann J."/>
            <person name="Bryant D.A."/>
            <person name="Richardson P."/>
        </authorList>
    </citation>
    <scope>NUCLEOTIDE SEQUENCE [LARGE SCALE GENOMIC DNA]</scope>
    <source>
        <strain evidence="5">DSM 5477 / BU-1</strain>
    </source>
</reference>
<dbReference type="HOGENOM" id="CLU_057473_3_1_10"/>
<gene>
    <name evidence="4" type="ordered locus">Ppha_0226</name>
</gene>
<feature type="chain" id="PRO_5002825820" evidence="2">
    <location>
        <begin position="24"/>
        <end position="249"/>
    </location>
</feature>
<evidence type="ECO:0000256" key="2">
    <source>
        <dbReference type="SAM" id="SignalP"/>
    </source>
</evidence>
<organism evidence="4 5">
    <name type="scientific">Pelodictyon phaeoclathratiforme (strain DSM 5477 / BU-1)</name>
    <dbReference type="NCBI Taxonomy" id="324925"/>
    <lineage>
        <taxon>Bacteria</taxon>
        <taxon>Pseudomonadati</taxon>
        <taxon>Chlorobiota</taxon>
        <taxon>Chlorobiia</taxon>
        <taxon>Chlorobiales</taxon>
        <taxon>Chlorobiaceae</taxon>
        <taxon>Chlorobium/Pelodictyon group</taxon>
        <taxon>Pelodictyon</taxon>
    </lineage>
</organism>
<dbReference type="InterPro" id="IPR027385">
    <property type="entry name" value="Beta-barrel_OMP"/>
</dbReference>
<feature type="domain" description="Outer membrane protein beta-barrel" evidence="3">
    <location>
        <begin position="10"/>
        <end position="215"/>
    </location>
</feature>
<evidence type="ECO:0000313" key="4">
    <source>
        <dbReference type="EMBL" id="ACF42563.1"/>
    </source>
</evidence>
<sequence precursor="true">MKKTLALLVLLAVTGVASTPVQAATHYISGMGGISRMNNMTPEESYQGAGGNSNSNFDLGSGVNALGAIGCDYGNYRLEGEVGYQQNTLKSGISNMDNVLQYYPQEGSRYDMRGDVSTLSLMGNGYYDVHLGGGVDFYATAGVGIAQVSFHDMNFSYNYDPVTNALYDNPNPGYNDHATTLAYQLGAGLAFPLSQNVKLDLRYRYFATTDFTYTNDWVDASSSSNTPVASGINSNIVSHSALLGLRVEF</sequence>
<proteinExistence type="predicted"/>
<dbReference type="STRING" id="324925.Ppha_0226"/>
<dbReference type="Gene3D" id="2.40.160.20">
    <property type="match status" value="1"/>
</dbReference>
<feature type="signal peptide" evidence="2">
    <location>
        <begin position="1"/>
        <end position="23"/>
    </location>
</feature>
<evidence type="ECO:0000259" key="3">
    <source>
        <dbReference type="Pfam" id="PF13505"/>
    </source>
</evidence>